<proteinExistence type="predicted"/>
<evidence type="ECO:0000256" key="1">
    <source>
        <dbReference type="SAM" id="MobiDB-lite"/>
    </source>
</evidence>
<dbReference type="Proteomes" id="UP001054902">
    <property type="component" value="Unassembled WGS sequence"/>
</dbReference>
<feature type="signal peptide" evidence="2">
    <location>
        <begin position="1"/>
        <end position="17"/>
    </location>
</feature>
<evidence type="ECO:0000313" key="3">
    <source>
        <dbReference type="EMBL" id="GFH57416.1"/>
    </source>
</evidence>
<name>A0AAD3D3Y6_9STRA</name>
<evidence type="ECO:0000313" key="4">
    <source>
        <dbReference type="Proteomes" id="UP001054902"/>
    </source>
</evidence>
<keyword evidence="4" id="KW-1185">Reference proteome</keyword>
<gene>
    <name evidence="3" type="ORF">CTEN210_13892</name>
</gene>
<protein>
    <recommendedName>
        <fullName evidence="5">Translocon-associated protein subunit alpha</fullName>
    </recommendedName>
</protein>
<sequence>MKVCMLLFLSQVLRCDAFAPMTSTSNTITKGCTNTLLFSTPDDGDSAGDEEGLSLASDFAKILAQRNIQLDDADLKELDEDDEEELLDEEDVDDVSLSDDQVYRELDERVLETAGGFVELLGKPGEDDDEEEEAAKPKVYEPPKTVPDSELTAGEVVTLVLEALNNNDVPSNDYGIEILFGYSSPGSAISQAIDVEQMTPAEYAAFLKEEYEYKILFNHDEVIIEKGDYSHDGKKAFYTARLRSPGGNDFTNVNFFLSTDGMEEDDCWLIDSLLIRPEGMRRRRRK</sequence>
<feature type="chain" id="PRO_5042047531" description="Translocon-associated protein subunit alpha" evidence="2">
    <location>
        <begin position="18"/>
        <end position="286"/>
    </location>
</feature>
<dbReference type="EMBL" id="BLLK01000058">
    <property type="protein sequence ID" value="GFH57416.1"/>
    <property type="molecule type" value="Genomic_DNA"/>
</dbReference>
<evidence type="ECO:0000256" key="2">
    <source>
        <dbReference type="SAM" id="SignalP"/>
    </source>
</evidence>
<evidence type="ECO:0008006" key="5">
    <source>
        <dbReference type="Google" id="ProtNLM"/>
    </source>
</evidence>
<reference evidence="3 4" key="1">
    <citation type="journal article" date="2021" name="Sci. Rep.">
        <title>The genome of the diatom Chaetoceros tenuissimus carries an ancient integrated fragment of an extant virus.</title>
        <authorList>
            <person name="Hongo Y."/>
            <person name="Kimura K."/>
            <person name="Takaki Y."/>
            <person name="Yoshida Y."/>
            <person name="Baba S."/>
            <person name="Kobayashi G."/>
            <person name="Nagasaki K."/>
            <person name="Hano T."/>
            <person name="Tomaru Y."/>
        </authorList>
    </citation>
    <scope>NUCLEOTIDE SEQUENCE [LARGE SCALE GENOMIC DNA]</scope>
    <source>
        <strain evidence="3 4">NIES-3715</strain>
    </source>
</reference>
<dbReference type="AlphaFoldDB" id="A0AAD3D3Y6"/>
<feature type="region of interest" description="Disordered" evidence="1">
    <location>
        <begin position="122"/>
        <end position="147"/>
    </location>
</feature>
<accession>A0AAD3D3Y6</accession>
<comment type="caution">
    <text evidence="3">The sequence shown here is derived from an EMBL/GenBank/DDBJ whole genome shotgun (WGS) entry which is preliminary data.</text>
</comment>
<organism evidence="3 4">
    <name type="scientific">Chaetoceros tenuissimus</name>
    <dbReference type="NCBI Taxonomy" id="426638"/>
    <lineage>
        <taxon>Eukaryota</taxon>
        <taxon>Sar</taxon>
        <taxon>Stramenopiles</taxon>
        <taxon>Ochrophyta</taxon>
        <taxon>Bacillariophyta</taxon>
        <taxon>Coscinodiscophyceae</taxon>
        <taxon>Chaetocerotophycidae</taxon>
        <taxon>Chaetocerotales</taxon>
        <taxon>Chaetocerotaceae</taxon>
        <taxon>Chaetoceros</taxon>
    </lineage>
</organism>
<keyword evidence="2" id="KW-0732">Signal</keyword>